<dbReference type="CDD" id="cd12937">
    <property type="entry name" value="GUCT_RH7_like"/>
    <property type="match status" value="1"/>
</dbReference>
<accession>A0A438JH28</accession>
<keyword evidence="2" id="KW-0378">Hydrolase</keyword>
<dbReference type="InterPro" id="IPR035979">
    <property type="entry name" value="RBD_domain_sf"/>
</dbReference>
<comment type="caution">
    <text evidence="2">The sequence shown here is derived from an EMBL/GenBank/DDBJ whole genome shotgun (WGS) entry which is preliminary data.</text>
</comment>
<evidence type="ECO:0000259" key="1">
    <source>
        <dbReference type="Pfam" id="PF08152"/>
    </source>
</evidence>
<organism evidence="2 3">
    <name type="scientific">Vitis vinifera</name>
    <name type="common">Grape</name>
    <dbReference type="NCBI Taxonomy" id="29760"/>
    <lineage>
        <taxon>Eukaryota</taxon>
        <taxon>Viridiplantae</taxon>
        <taxon>Streptophyta</taxon>
        <taxon>Embryophyta</taxon>
        <taxon>Tracheophyta</taxon>
        <taxon>Spermatophyta</taxon>
        <taxon>Magnoliopsida</taxon>
        <taxon>eudicotyledons</taxon>
        <taxon>Gunneridae</taxon>
        <taxon>Pentapetalae</taxon>
        <taxon>rosids</taxon>
        <taxon>Vitales</taxon>
        <taxon>Vitaceae</taxon>
        <taxon>Viteae</taxon>
        <taxon>Vitis</taxon>
    </lineage>
</organism>
<dbReference type="GO" id="GO:0003724">
    <property type="term" value="F:RNA helicase activity"/>
    <property type="evidence" value="ECO:0007669"/>
    <property type="project" value="UniProtKB-EC"/>
</dbReference>
<keyword evidence="2" id="KW-0347">Helicase</keyword>
<sequence length="98" mass="11167">MVSVLPFFSFAYGVLRRFLPEDKVDSIKGLALTADGNGAVFDVATEDLDAFLAGQENAANVSLRGVEGTATLARKRPVKRGTIWRWWPRRWLWGKRWW</sequence>
<feature type="domain" description="GUCT" evidence="1">
    <location>
        <begin position="8"/>
        <end position="64"/>
    </location>
</feature>
<dbReference type="InterPro" id="IPR012562">
    <property type="entry name" value="GUCT"/>
</dbReference>
<evidence type="ECO:0000313" key="3">
    <source>
        <dbReference type="Proteomes" id="UP000288805"/>
    </source>
</evidence>
<name>A0A438JH28_VITVI</name>
<dbReference type="AlphaFoldDB" id="A0A438JH28"/>
<dbReference type="EMBL" id="QGNW01000042">
    <property type="protein sequence ID" value="RVX08253.1"/>
    <property type="molecule type" value="Genomic_DNA"/>
</dbReference>
<keyword evidence="2" id="KW-0067">ATP-binding</keyword>
<dbReference type="GO" id="GO:0005524">
    <property type="term" value="F:ATP binding"/>
    <property type="evidence" value="ECO:0007669"/>
    <property type="project" value="InterPro"/>
</dbReference>
<reference evidence="2 3" key="1">
    <citation type="journal article" date="2018" name="PLoS Genet.">
        <title>Population sequencing reveals clonal diversity and ancestral inbreeding in the grapevine cultivar Chardonnay.</title>
        <authorList>
            <person name="Roach M.J."/>
            <person name="Johnson D.L."/>
            <person name="Bohlmann J."/>
            <person name="van Vuuren H.J."/>
            <person name="Jones S.J."/>
            <person name="Pretorius I.S."/>
            <person name="Schmidt S.A."/>
            <person name="Borneman A.R."/>
        </authorList>
    </citation>
    <scope>NUCLEOTIDE SEQUENCE [LARGE SCALE GENOMIC DNA]</scope>
    <source>
        <strain evidence="3">cv. Chardonnay</strain>
        <tissue evidence="2">Leaf</tissue>
    </source>
</reference>
<keyword evidence="2" id="KW-0547">Nucleotide-binding</keyword>
<dbReference type="Proteomes" id="UP000288805">
    <property type="component" value="Unassembled WGS sequence"/>
</dbReference>
<dbReference type="Pfam" id="PF08152">
    <property type="entry name" value="GUCT"/>
    <property type="match status" value="1"/>
</dbReference>
<dbReference type="Gene3D" id="3.30.70.2280">
    <property type="match status" value="1"/>
</dbReference>
<gene>
    <name evidence="2" type="primary">RH7_0</name>
    <name evidence="2" type="ORF">CK203_017687</name>
</gene>
<evidence type="ECO:0000313" key="2">
    <source>
        <dbReference type="EMBL" id="RVX08253.1"/>
    </source>
</evidence>
<dbReference type="GO" id="GO:0016787">
    <property type="term" value="F:hydrolase activity"/>
    <property type="evidence" value="ECO:0007669"/>
    <property type="project" value="UniProtKB-KW"/>
</dbReference>
<proteinExistence type="predicted"/>
<dbReference type="GO" id="GO:0003723">
    <property type="term" value="F:RNA binding"/>
    <property type="evidence" value="ECO:0007669"/>
    <property type="project" value="UniProtKB-KW"/>
</dbReference>
<dbReference type="SUPFAM" id="SSF54928">
    <property type="entry name" value="RNA-binding domain, RBD"/>
    <property type="match status" value="1"/>
</dbReference>
<protein>
    <submittedName>
        <fullName evidence="2">DEAD-box ATP-dependent RNA helicase 7</fullName>
    </submittedName>
</protein>